<keyword evidence="3" id="KW-1185">Reference proteome</keyword>
<dbReference type="EMBL" id="WJPO01000004">
    <property type="protein sequence ID" value="MRH20176.1"/>
    <property type="molecule type" value="Genomic_DNA"/>
</dbReference>
<feature type="transmembrane region" description="Helical" evidence="1">
    <location>
        <begin position="272"/>
        <end position="296"/>
    </location>
</feature>
<comment type="caution">
    <text evidence="2">The sequence shown here is derived from an EMBL/GenBank/DDBJ whole genome shotgun (WGS) entry which is preliminary data.</text>
</comment>
<feature type="transmembrane region" description="Helical" evidence="1">
    <location>
        <begin position="227"/>
        <end position="252"/>
    </location>
</feature>
<evidence type="ECO:0000313" key="3">
    <source>
        <dbReference type="Proteomes" id="UP000466730"/>
    </source>
</evidence>
<feature type="transmembrane region" description="Helical" evidence="1">
    <location>
        <begin position="87"/>
        <end position="106"/>
    </location>
</feature>
<dbReference type="RefSeq" id="WP_153747493.1">
    <property type="nucleotide sequence ID" value="NZ_BAAADI010000032.1"/>
</dbReference>
<feature type="transmembrane region" description="Helical" evidence="1">
    <location>
        <begin position="137"/>
        <end position="156"/>
    </location>
</feature>
<dbReference type="AlphaFoldDB" id="A0A844B1D0"/>
<feature type="transmembrane region" description="Helical" evidence="1">
    <location>
        <begin position="183"/>
        <end position="206"/>
    </location>
</feature>
<dbReference type="Proteomes" id="UP000466730">
    <property type="component" value="Unassembled WGS sequence"/>
</dbReference>
<dbReference type="OrthoDB" id="7462354at2"/>
<keyword evidence="1" id="KW-0812">Transmembrane</keyword>
<accession>A0A844B1D0</accession>
<dbReference type="InterPro" id="IPR010295">
    <property type="entry name" value="DUF898"/>
</dbReference>
<name>A0A844B1D0_9RHOB</name>
<sequence>MSLTTHRVVFTGQTGAYFGIWIVNLLLTILTIGIYSAWAKVRTQRYFKQNLSIDGRSFDYHATGLQILIGRIIVVVALAAFSLLSAIPVMAVLLPVGLIFLVPWLLNRSLAFNARMTSFSGLRFGFEGSYWRAFRVYLLYPFLAIFTLYLAFPFVARAVRSHVVNGHRFGTARFRFESGIGPFYRAFLLAGLWAVGVGLVAVALLVALIGPIDPAALRGAGPDPRQVLLSLVPLAVLVVAVLPAGFIYQAFIRNAVFAGTVLEGGHAFVSDIAPLRLVWIGISNALAVVVSLGLLLPWARIRMAAYQAAHSHVIVNGDLDGFTAAEAARVGALGQAYTDLEGIDVGLPV</sequence>
<evidence type="ECO:0000256" key="1">
    <source>
        <dbReference type="SAM" id="Phobius"/>
    </source>
</evidence>
<keyword evidence="1" id="KW-0472">Membrane</keyword>
<feature type="transmembrane region" description="Helical" evidence="1">
    <location>
        <begin position="60"/>
        <end position="81"/>
    </location>
</feature>
<dbReference type="Pfam" id="PF05987">
    <property type="entry name" value="DUF898"/>
    <property type="match status" value="1"/>
</dbReference>
<gene>
    <name evidence="2" type="ORF">GH815_04145</name>
</gene>
<reference evidence="2 3" key="1">
    <citation type="submission" date="2019-11" db="EMBL/GenBank/DDBJ databases">
        <title>Draft Whole-Genome sequence of the marine photosynthetic bacterium Rhodovulum strictum DSM 11289.</title>
        <authorList>
            <person name="Kyndt J.A."/>
            <person name="Meyer T.E."/>
        </authorList>
    </citation>
    <scope>NUCLEOTIDE SEQUENCE [LARGE SCALE GENOMIC DNA]</scope>
    <source>
        <strain evidence="2 3">DSM 11289</strain>
    </source>
</reference>
<keyword evidence="1" id="KW-1133">Transmembrane helix</keyword>
<evidence type="ECO:0000313" key="2">
    <source>
        <dbReference type="EMBL" id="MRH20176.1"/>
    </source>
</evidence>
<feature type="transmembrane region" description="Helical" evidence="1">
    <location>
        <begin position="16"/>
        <end position="39"/>
    </location>
</feature>
<protein>
    <submittedName>
        <fullName evidence="2">DUF898 family protein</fullName>
    </submittedName>
</protein>
<organism evidence="2 3">
    <name type="scientific">Rhodovulum strictum</name>
    <dbReference type="NCBI Taxonomy" id="58314"/>
    <lineage>
        <taxon>Bacteria</taxon>
        <taxon>Pseudomonadati</taxon>
        <taxon>Pseudomonadota</taxon>
        <taxon>Alphaproteobacteria</taxon>
        <taxon>Rhodobacterales</taxon>
        <taxon>Paracoccaceae</taxon>
        <taxon>Rhodovulum</taxon>
    </lineage>
</organism>
<proteinExistence type="predicted"/>